<evidence type="ECO:0000256" key="19">
    <source>
        <dbReference type="RuleBase" id="RU361271"/>
    </source>
</evidence>
<dbReference type="Gene3D" id="1.10.510.10">
    <property type="entry name" value="Transferase(Phosphotransferase) domain 1"/>
    <property type="match status" value="1"/>
</dbReference>
<evidence type="ECO:0000256" key="12">
    <source>
        <dbReference type="ARBA" id="ARBA00022989"/>
    </source>
</evidence>
<accession>A0ABD0M6M5</accession>
<keyword evidence="15" id="KW-0325">Glycoprotein</keyword>
<evidence type="ECO:0000256" key="1">
    <source>
        <dbReference type="ARBA" id="ARBA00004479"/>
    </source>
</evidence>
<dbReference type="InterPro" id="IPR003605">
    <property type="entry name" value="GS_dom"/>
</dbReference>
<evidence type="ECO:0000256" key="10">
    <source>
        <dbReference type="ARBA" id="ARBA00022840"/>
    </source>
</evidence>
<evidence type="ECO:0000259" key="20">
    <source>
        <dbReference type="PROSITE" id="PS50011"/>
    </source>
</evidence>
<evidence type="ECO:0000256" key="11">
    <source>
        <dbReference type="ARBA" id="ARBA00022842"/>
    </source>
</evidence>
<dbReference type="Gene3D" id="3.30.200.20">
    <property type="entry name" value="Phosphorylase Kinase, domain 1"/>
    <property type="match status" value="1"/>
</dbReference>
<comment type="subcellular location">
    <subcellularLocation>
        <location evidence="1 19">Membrane</location>
        <topology evidence="1 19">Single-pass type I membrane protein</topology>
    </subcellularLocation>
</comment>
<dbReference type="GO" id="GO:0004675">
    <property type="term" value="F:transmembrane receptor protein serine/threonine kinase activity"/>
    <property type="evidence" value="ECO:0007669"/>
    <property type="project" value="UniProtKB-EC"/>
</dbReference>
<dbReference type="SUPFAM" id="SSF56112">
    <property type="entry name" value="Protein kinase-like (PK-like)"/>
    <property type="match status" value="1"/>
</dbReference>
<dbReference type="PRINTS" id="PR00653">
    <property type="entry name" value="ACTIVIN2R"/>
</dbReference>
<feature type="binding site" evidence="18">
    <location>
        <position position="367"/>
    </location>
    <ligand>
        <name>ATP</name>
        <dbReference type="ChEBI" id="CHEBI:30616"/>
    </ligand>
</feature>
<organism evidence="22 23">
    <name type="scientific">Batillaria attramentaria</name>
    <dbReference type="NCBI Taxonomy" id="370345"/>
    <lineage>
        <taxon>Eukaryota</taxon>
        <taxon>Metazoa</taxon>
        <taxon>Spiralia</taxon>
        <taxon>Lophotrochozoa</taxon>
        <taxon>Mollusca</taxon>
        <taxon>Gastropoda</taxon>
        <taxon>Caenogastropoda</taxon>
        <taxon>Sorbeoconcha</taxon>
        <taxon>Cerithioidea</taxon>
        <taxon>Batillariidae</taxon>
        <taxon>Batillaria</taxon>
    </lineage>
</organism>
<comment type="cofactor">
    <cofactor evidence="19">
        <name>Mg(2+)</name>
        <dbReference type="ChEBI" id="CHEBI:18420"/>
    </cofactor>
    <cofactor evidence="19">
        <name>Mn(2+)</name>
        <dbReference type="ChEBI" id="CHEBI:29035"/>
    </cofactor>
</comment>
<protein>
    <recommendedName>
        <fullName evidence="19">Serine/threonine-protein kinase receptor</fullName>
        <ecNumber evidence="19">2.7.11.30</ecNumber>
    </recommendedName>
</protein>
<dbReference type="Pfam" id="PF08515">
    <property type="entry name" value="TGF_beta_GS"/>
    <property type="match status" value="1"/>
</dbReference>
<keyword evidence="8 18" id="KW-0547">Nucleotide-binding</keyword>
<keyword evidence="10 18" id="KW-0067">ATP-binding</keyword>
<dbReference type="EC" id="2.7.11.30" evidence="19"/>
<sequence length="651" mass="73546">SPFCLASMVNFSRPKELCWVNGSEPLSSIVRPRFAHGGWCQTSLCCCAGTDVGTLAWAFMQLRRRAPYHAVVGPKVEIKTADGASVVGSNTDGVLFDAGLIAFANWWLMQVADGCTTGGNANTARAGSDIQIHGFRQPGVLVVRWQFGNPLPSQNASIELYRCACDDCLDSFCETPSMCFTVAYKDSPDDEQRYWHGCFEEDSYQMSCKIEDLENRLALAIVCCKGHLCNQDIQPQLPQEDREPQPDHTWQELWPIVVAVVVPIVIVAILIGIISLVCRHLHKRRMDALHAQERRLLEEDGLRVQHVGESTLQELLDHSCTSGSGSGLPQLVQRTVAKQVCLVECIGKGRYGEVWRGRYHDEDVAVKIFSSRDEASWSRETEIYNMCLLRHENILGYYGSDMTSRHSCTQLWLITHYHPHGSLYDFLQKNTLDYEQMLCLAHSAAAGLSHLHTEIIGNRGKPAIAHRDVKSKNILVKSNLTCCIGDLGLAVIHRQQENYLDLGHNQRVGTKRYMAPELLAETLNPAFFDSFKCVDVYAFGLALWEIARRTGEYAEEYKPPFYECVPSDPSFEDMLKVIVVDQTRPVIPNRWSSDMVMNQMTKVMKECWAQNPKARLPILRVKKTLYQLLNTVQLQRKEEKSLKIENLEKSC</sequence>
<keyword evidence="11 19" id="KW-0460">Magnesium</keyword>
<dbReference type="InterPro" id="IPR000333">
    <property type="entry name" value="TGFB_receptor"/>
</dbReference>
<gene>
    <name evidence="22" type="ORF">BaRGS_00001369</name>
</gene>
<dbReference type="InterPro" id="IPR017441">
    <property type="entry name" value="Protein_kinase_ATP_BS"/>
</dbReference>
<dbReference type="InterPro" id="IPR000719">
    <property type="entry name" value="Prot_kinase_dom"/>
</dbReference>
<dbReference type="InterPro" id="IPR011009">
    <property type="entry name" value="Kinase-like_dom_sf"/>
</dbReference>
<keyword evidence="13 19" id="KW-0472">Membrane</keyword>
<evidence type="ECO:0000256" key="16">
    <source>
        <dbReference type="ARBA" id="ARBA00047681"/>
    </source>
</evidence>
<dbReference type="Gene3D" id="2.10.60.10">
    <property type="entry name" value="CD59"/>
    <property type="match status" value="1"/>
</dbReference>
<evidence type="ECO:0000256" key="6">
    <source>
        <dbReference type="ARBA" id="ARBA00022723"/>
    </source>
</evidence>
<dbReference type="PROSITE" id="PS50011">
    <property type="entry name" value="PROTEIN_KINASE_DOM"/>
    <property type="match status" value="1"/>
</dbReference>
<dbReference type="GO" id="GO:0016020">
    <property type="term" value="C:membrane"/>
    <property type="evidence" value="ECO:0007669"/>
    <property type="project" value="UniProtKB-SubCell"/>
</dbReference>
<dbReference type="Proteomes" id="UP001519460">
    <property type="component" value="Unassembled WGS sequence"/>
</dbReference>
<feature type="domain" description="GS" evidence="21">
    <location>
        <begin position="310"/>
        <end position="339"/>
    </location>
</feature>
<feature type="non-terminal residue" evidence="22">
    <location>
        <position position="1"/>
    </location>
</feature>
<dbReference type="PANTHER" id="PTHR23255:SF72">
    <property type="entry name" value="RECEPTOR PROTEIN SERINE_THREONINE KINASE"/>
    <property type="match status" value="1"/>
</dbReference>
<comment type="similarity">
    <text evidence="2 19">Belongs to the protein kinase superfamily. TKL Ser/Thr protein kinase family. TGFB receptor subfamily.</text>
</comment>
<comment type="catalytic activity">
    <reaction evidence="17 19">
        <text>L-threonyl-[receptor-protein] + ATP = O-phospho-L-threonyl-[receptor-protein] + ADP + H(+)</text>
        <dbReference type="Rhea" id="RHEA:44880"/>
        <dbReference type="Rhea" id="RHEA-COMP:11024"/>
        <dbReference type="Rhea" id="RHEA-COMP:11025"/>
        <dbReference type="ChEBI" id="CHEBI:15378"/>
        <dbReference type="ChEBI" id="CHEBI:30013"/>
        <dbReference type="ChEBI" id="CHEBI:30616"/>
        <dbReference type="ChEBI" id="CHEBI:61977"/>
        <dbReference type="ChEBI" id="CHEBI:456216"/>
        <dbReference type="EC" id="2.7.11.30"/>
    </reaction>
</comment>
<dbReference type="Pfam" id="PF07714">
    <property type="entry name" value="PK_Tyr_Ser-Thr"/>
    <property type="match status" value="1"/>
</dbReference>
<keyword evidence="9 19" id="KW-0418">Kinase</keyword>
<evidence type="ECO:0000313" key="22">
    <source>
        <dbReference type="EMBL" id="KAK7507434.1"/>
    </source>
</evidence>
<evidence type="ECO:0000256" key="15">
    <source>
        <dbReference type="ARBA" id="ARBA00023180"/>
    </source>
</evidence>
<feature type="transmembrane region" description="Helical" evidence="19">
    <location>
        <begin position="253"/>
        <end position="277"/>
    </location>
</feature>
<evidence type="ECO:0000313" key="23">
    <source>
        <dbReference type="Proteomes" id="UP001519460"/>
    </source>
</evidence>
<comment type="catalytic activity">
    <reaction evidence="16">
        <text>L-seryl-[receptor-protein] + ATP = O-phospho-L-seryl-[receptor-protein] + ADP + H(+)</text>
        <dbReference type="Rhea" id="RHEA:18673"/>
        <dbReference type="Rhea" id="RHEA-COMP:11022"/>
        <dbReference type="Rhea" id="RHEA-COMP:11023"/>
        <dbReference type="ChEBI" id="CHEBI:15378"/>
        <dbReference type="ChEBI" id="CHEBI:29999"/>
        <dbReference type="ChEBI" id="CHEBI:30616"/>
        <dbReference type="ChEBI" id="CHEBI:83421"/>
        <dbReference type="ChEBI" id="CHEBI:456216"/>
        <dbReference type="EC" id="2.7.11.30"/>
    </reaction>
</comment>
<dbReference type="GO" id="GO:0046872">
    <property type="term" value="F:metal ion binding"/>
    <property type="evidence" value="ECO:0007669"/>
    <property type="project" value="UniProtKB-KW"/>
</dbReference>
<evidence type="ECO:0000256" key="14">
    <source>
        <dbReference type="ARBA" id="ARBA00023170"/>
    </source>
</evidence>
<evidence type="ECO:0000259" key="21">
    <source>
        <dbReference type="PROSITE" id="PS51256"/>
    </source>
</evidence>
<dbReference type="InterPro" id="IPR045860">
    <property type="entry name" value="Snake_toxin-like_sf"/>
</dbReference>
<evidence type="ECO:0000256" key="4">
    <source>
        <dbReference type="ARBA" id="ARBA00022679"/>
    </source>
</evidence>
<dbReference type="FunFam" id="3.30.200.20:FF:000064">
    <property type="entry name" value="Receptor protein serine/threonine kinase"/>
    <property type="match status" value="1"/>
</dbReference>
<evidence type="ECO:0000256" key="8">
    <source>
        <dbReference type="ARBA" id="ARBA00022741"/>
    </source>
</evidence>
<comment type="caution">
    <text evidence="22">The sequence shown here is derived from an EMBL/GenBank/DDBJ whole genome shotgun (WGS) entry which is preliminary data.</text>
</comment>
<dbReference type="PANTHER" id="PTHR23255">
    <property type="entry name" value="TRANSFORMING GROWTH FACTOR-BETA RECEPTOR TYPE I AND II"/>
    <property type="match status" value="1"/>
</dbReference>
<keyword evidence="12 19" id="KW-1133">Transmembrane helix</keyword>
<evidence type="ECO:0000256" key="5">
    <source>
        <dbReference type="ARBA" id="ARBA00022692"/>
    </source>
</evidence>
<dbReference type="InterPro" id="IPR008271">
    <property type="entry name" value="Ser/Thr_kinase_AS"/>
</dbReference>
<keyword evidence="3 19" id="KW-0723">Serine/threonine-protein kinase</keyword>
<dbReference type="Pfam" id="PF01064">
    <property type="entry name" value="Activin_recp"/>
    <property type="match status" value="1"/>
</dbReference>
<name>A0ABD0M6M5_9CAEN</name>
<proteinExistence type="inferred from homology"/>
<evidence type="ECO:0000256" key="13">
    <source>
        <dbReference type="ARBA" id="ARBA00023136"/>
    </source>
</evidence>
<reference evidence="22 23" key="1">
    <citation type="journal article" date="2023" name="Sci. Data">
        <title>Genome assembly of the Korean intertidal mud-creeper Batillaria attramentaria.</title>
        <authorList>
            <person name="Patra A.K."/>
            <person name="Ho P.T."/>
            <person name="Jun S."/>
            <person name="Lee S.J."/>
            <person name="Kim Y."/>
            <person name="Won Y.J."/>
        </authorList>
    </citation>
    <scope>NUCLEOTIDE SEQUENCE [LARGE SCALE GENOMIC DNA]</scope>
    <source>
        <strain evidence="22">Wonlab-2016</strain>
    </source>
</reference>
<dbReference type="PROSITE" id="PS51256">
    <property type="entry name" value="GS"/>
    <property type="match status" value="1"/>
</dbReference>
<dbReference type="InterPro" id="IPR001245">
    <property type="entry name" value="Ser-Thr/Tyr_kinase_cat_dom"/>
</dbReference>
<dbReference type="PROSITE" id="PS00108">
    <property type="entry name" value="PROTEIN_KINASE_ST"/>
    <property type="match status" value="1"/>
</dbReference>
<keyword evidence="7" id="KW-0732">Signal</keyword>
<keyword evidence="19" id="KW-0464">Manganese</keyword>
<dbReference type="SMART" id="SM00220">
    <property type="entry name" value="S_TKc"/>
    <property type="match status" value="1"/>
</dbReference>
<dbReference type="SMART" id="SM00467">
    <property type="entry name" value="GS"/>
    <property type="match status" value="1"/>
</dbReference>
<evidence type="ECO:0000256" key="18">
    <source>
        <dbReference type="PROSITE-ProRule" id="PRU10141"/>
    </source>
</evidence>
<dbReference type="InterPro" id="IPR000472">
    <property type="entry name" value="Activin_recp"/>
</dbReference>
<evidence type="ECO:0000256" key="2">
    <source>
        <dbReference type="ARBA" id="ARBA00009605"/>
    </source>
</evidence>
<keyword evidence="23" id="KW-1185">Reference proteome</keyword>
<feature type="domain" description="Protein kinase" evidence="20">
    <location>
        <begin position="340"/>
        <end position="629"/>
    </location>
</feature>
<dbReference type="AlphaFoldDB" id="A0ABD0M6M5"/>
<dbReference type="FunFam" id="1.10.510.10:FF:000018">
    <property type="entry name" value="Receptor protein serine/threonine kinase"/>
    <property type="match status" value="1"/>
</dbReference>
<dbReference type="EMBL" id="JACVVK020000004">
    <property type="protein sequence ID" value="KAK7507434.1"/>
    <property type="molecule type" value="Genomic_DNA"/>
</dbReference>
<keyword evidence="4 19" id="KW-0808">Transferase</keyword>
<dbReference type="PROSITE" id="PS00107">
    <property type="entry name" value="PROTEIN_KINASE_ATP"/>
    <property type="match status" value="1"/>
</dbReference>
<dbReference type="GO" id="GO:0005524">
    <property type="term" value="F:ATP binding"/>
    <property type="evidence" value="ECO:0007669"/>
    <property type="project" value="UniProtKB-UniRule"/>
</dbReference>
<evidence type="ECO:0000256" key="3">
    <source>
        <dbReference type="ARBA" id="ARBA00022527"/>
    </source>
</evidence>
<dbReference type="SUPFAM" id="SSF57302">
    <property type="entry name" value="Snake toxin-like"/>
    <property type="match status" value="1"/>
</dbReference>
<keyword evidence="5 19" id="KW-0812">Transmembrane</keyword>
<keyword evidence="6 19" id="KW-0479">Metal-binding</keyword>
<evidence type="ECO:0000256" key="7">
    <source>
        <dbReference type="ARBA" id="ARBA00022729"/>
    </source>
</evidence>
<keyword evidence="14 19" id="KW-0675">Receptor</keyword>
<evidence type="ECO:0000256" key="9">
    <source>
        <dbReference type="ARBA" id="ARBA00022777"/>
    </source>
</evidence>
<evidence type="ECO:0000256" key="17">
    <source>
        <dbReference type="ARBA" id="ARBA00048773"/>
    </source>
</evidence>